<feature type="compositionally biased region" description="Basic and acidic residues" evidence="10">
    <location>
        <begin position="309"/>
        <end position="328"/>
    </location>
</feature>
<evidence type="ECO:0000313" key="12">
    <source>
        <dbReference type="Proteomes" id="UP000515121"/>
    </source>
</evidence>
<feature type="region of interest" description="Disordered" evidence="10">
    <location>
        <begin position="299"/>
        <end position="338"/>
    </location>
</feature>
<evidence type="ECO:0000256" key="3">
    <source>
        <dbReference type="ARBA" id="ARBA00022490"/>
    </source>
</evidence>
<dbReference type="OrthoDB" id="298344at2759"/>
<feature type="region of interest" description="Disordered" evidence="10">
    <location>
        <begin position="1"/>
        <end position="42"/>
    </location>
</feature>
<keyword evidence="3" id="KW-0963">Cytoplasm</keyword>
<dbReference type="GO" id="GO:0005737">
    <property type="term" value="C:cytoplasm"/>
    <property type="evidence" value="ECO:0007669"/>
    <property type="project" value="UniProtKB-SubCell"/>
</dbReference>
<feature type="compositionally biased region" description="Polar residues" evidence="10">
    <location>
        <begin position="535"/>
        <end position="550"/>
    </location>
</feature>
<keyword evidence="5" id="KW-0597">Phosphoprotein</keyword>
<dbReference type="PANTHER" id="PTHR31169:SF23">
    <property type="entry name" value="OS03G0572250 PROTEIN"/>
    <property type="match status" value="1"/>
</dbReference>
<dbReference type="GeneID" id="111316220"/>
<gene>
    <name evidence="13" type="primary">LOC111316220</name>
</gene>
<protein>
    <submittedName>
        <fullName evidence="13">Uncharacterized protein LOC111316220</fullName>
    </submittedName>
</protein>
<evidence type="ECO:0000256" key="2">
    <source>
        <dbReference type="ARBA" id="ARBA00004496"/>
    </source>
</evidence>
<dbReference type="PANTHER" id="PTHR31169">
    <property type="entry name" value="OS05G0300700 PROTEIN"/>
    <property type="match status" value="1"/>
</dbReference>
<dbReference type="AlphaFoldDB" id="A0A6P6B9Q2"/>
<reference evidence="13" key="1">
    <citation type="submission" date="2025-08" db="UniProtKB">
        <authorList>
            <consortium name="RefSeq"/>
        </authorList>
    </citation>
    <scope>IDENTIFICATION</scope>
    <source>
        <tissue evidence="13">Fruit stalk</tissue>
    </source>
</reference>
<evidence type="ECO:0000256" key="9">
    <source>
        <dbReference type="ARBA" id="ARBA00023242"/>
    </source>
</evidence>
<accession>A0A6P6B9Q2</accession>
<dbReference type="KEGG" id="dzi:111316220"/>
<dbReference type="GO" id="GO:0006355">
    <property type="term" value="P:regulation of DNA-templated transcription"/>
    <property type="evidence" value="ECO:0007669"/>
    <property type="project" value="InterPro"/>
</dbReference>
<evidence type="ECO:0000256" key="8">
    <source>
        <dbReference type="ARBA" id="ARBA00023163"/>
    </source>
</evidence>
<sequence length="582" mass="65834">MPAMENKTQALETSPNNSDHQYHLQPNNENKTQTPKTSLYEQSREERIKENLQRMQQLGLKDLSNSLLNSISHLSSRRGRPRLGCKPPVTPRPLPLPPSASLRRSSRLQNTTPVTYSEVVLAKKDEVLEDVQLKLQETEVYTEEHAKLLGNTERSWTLFVDGYGSAGRRIYDSVKGKTCHQCRQKTLGHRTHCSKCNMVQGQFCGDCLYMRYGEHVLEAIENPNWVCPVCRGICNCSLCRQAKGWAPTGSLYRKISHMGFKSVAHYLIQTRRVQTNIEKNPENIDEVSAKRSLSFPALELPSEESSEVDNNRKPQSGEDGLNCEKKENNAYPEPNPTIIHQNSARKSLLFTKYEAEFEKGESIEINLDVHGQVGFSELDSGKKKDEELKCEHEKELHFTEEEPNASPLTLERRPGKKHPLSIEPSPDCIAGRRRQRRRKDSNHNNGTMWLNDKFLDAKQTVNHVFSKKKVVKERETRDAVKDIGEGFIASENSPKLMKRSAPAMEHSLDGSAERLKQRCRQCKDHDEQGLPGENASVSDAKQVVENNSSGKESEANLKLSTSGASMDCIARRLRPRNKAASP</sequence>
<evidence type="ECO:0000313" key="13">
    <source>
        <dbReference type="RefSeq" id="XP_022773969.1"/>
    </source>
</evidence>
<evidence type="ECO:0000256" key="10">
    <source>
        <dbReference type="SAM" id="MobiDB-lite"/>
    </source>
</evidence>
<dbReference type="InterPro" id="IPR018866">
    <property type="entry name" value="Znf-4CXXC_R1"/>
</dbReference>
<keyword evidence="12" id="KW-1185">Reference proteome</keyword>
<comment type="subcellular location">
    <subcellularLocation>
        <location evidence="2">Cytoplasm</location>
    </subcellularLocation>
    <subcellularLocation>
        <location evidence="1">Nucleus</location>
    </subcellularLocation>
</comment>
<organism evidence="12 13">
    <name type="scientific">Durio zibethinus</name>
    <name type="common">Durian</name>
    <dbReference type="NCBI Taxonomy" id="66656"/>
    <lineage>
        <taxon>Eukaryota</taxon>
        <taxon>Viridiplantae</taxon>
        <taxon>Streptophyta</taxon>
        <taxon>Embryophyta</taxon>
        <taxon>Tracheophyta</taxon>
        <taxon>Spermatophyta</taxon>
        <taxon>Magnoliopsida</taxon>
        <taxon>eudicotyledons</taxon>
        <taxon>Gunneridae</taxon>
        <taxon>Pentapetalae</taxon>
        <taxon>rosids</taxon>
        <taxon>malvids</taxon>
        <taxon>Malvales</taxon>
        <taxon>Malvaceae</taxon>
        <taxon>Helicteroideae</taxon>
        <taxon>Durio</taxon>
    </lineage>
</organism>
<evidence type="ECO:0000256" key="1">
    <source>
        <dbReference type="ARBA" id="ARBA00004123"/>
    </source>
</evidence>
<name>A0A6P6B9Q2_DURZI</name>
<dbReference type="GO" id="GO:0005634">
    <property type="term" value="C:nucleus"/>
    <property type="evidence" value="ECO:0007669"/>
    <property type="project" value="UniProtKB-SubCell"/>
</dbReference>
<feature type="compositionally biased region" description="Pro residues" evidence="10">
    <location>
        <begin position="88"/>
        <end position="98"/>
    </location>
</feature>
<evidence type="ECO:0000256" key="6">
    <source>
        <dbReference type="ARBA" id="ARBA00022843"/>
    </source>
</evidence>
<keyword evidence="8" id="KW-0804">Transcription</keyword>
<feature type="domain" description="Zinc-finger" evidence="11">
    <location>
        <begin position="171"/>
        <end position="267"/>
    </location>
</feature>
<dbReference type="RefSeq" id="XP_022773969.1">
    <property type="nucleotide sequence ID" value="XM_022918234.1"/>
</dbReference>
<evidence type="ECO:0000256" key="7">
    <source>
        <dbReference type="ARBA" id="ARBA00023015"/>
    </source>
</evidence>
<feature type="region of interest" description="Disordered" evidence="10">
    <location>
        <begin position="393"/>
        <end position="427"/>
    </location>
</feature>
<keyword evidence="4" id="KW-1017">Isopeptide bond</keyword>
<feature type="compositionally biased region" description="Polar residues" evidence="10">
    <location>
        <begin position="1"/>
        <end position="41"/>
    </location>
</feature>
<proteinExistence type="predicted"/>
<feature type="region of interest" description="Disordered" evidence="10">
    <location>
        <begin position="73"/>
        <end position="109"/>
    </location>
</feature>
<evidence type="ECO:0000256" key="5">
    <source>
        <dbReference type="ARBA" id="ARBA00022553"/>
    </source>
</evidence>
<dbReference type="Pfam" id="PF10497">
    <property type="entry name" value="zf-4CXXC_R1"/>
    <property type="match status" value="1"/>
</dbReference>
<keyword evidence="9" id="KW-0539">Nucleus</keyword>
<dbReference type="InterPro" id="IPR040221">
    <property type="entry name" value="CDCA7/CDA7L"/>
</dbReference>
<evidence type="ECO:0000256" key="4">
    <source>
        <dbReference type="ARBA" id="ARBA00022499"/>
    </source>
</evidence>
<feature type="region of interest" description="Disordered" evidence="10">
    <location>
        <begin position="522"/>
        <end position="582"/>
    </location>
</feature>
<feature type="compositionally biased region" description="Basic residues" evidence="10">
    <location>
        <begin position="571"/>
        <end position="582"/>
    </location>
</feature>
<dbReference type="Proteomes" id="UP000515121">
    <property type="component" value="Unplaced"/>
</dbReference>
<evidence type="ECO:0000259" key="11">
    <source>
        <dbReference type="Pfam" id="PF10497"/>
    </source>
</evidence>
<keyword evidence="7" id="KW-0805">Transcription regulation</keyword>
<keyword evidence="6" id="KW-0832">Ubl conjugation</keyword>